<dbReference type="InterPro" id="IPR045584">
    <property type="entry name" value="Pilin-like"/>
</dbReference>
<evidence type="ECO:0000313" key="2">
    <source>
        <dbReference type="EMBL" id="QGQ23732.1"/>
    </source>
</evidence>
<dbReference type="Gene3D" id="3.30.700.10">
    <property type="entry name" value="Glycoprotein, Type 4 Pilin"/>
    <property type="match status" value="1"/>
</dbReference>
<keyword evidence="1" id="KW-0472">Membrane</keyword>
<dbReference type="NCBIfam" id="TIGR02532">
    <property type="entry name" value="IV_pilin_GFxxxE"/>
    <property type="match status" value="1"/>
</dbReference>
<evidence type="ECO:0000256" key="1">
    <source>
        <dbReference type="SAM" id="Phobius"/>
    </source>
</evidence>
<dbReference type="Pfam" id="PF07963">
    <property type="entry name" value="N_methyl"/>
    <property type="match status" value="1"/>
</dbReference>
<dbReference type="SUPFAM" id="SSF54523">
    <property type="entry name" value="Pili subunits"/>
    <property type="match status" value="1"/>
</dbReference>
<sequence>MINNRHQTTWQHSRGACSMQCTRPRSLHTLQNQCGRSGFTLVEVLIVVVLISILASVSLLSIDSSTSHSLETTARMLVADLRLARNHAIQFNTEYTVEFDLNTQTYEIVHSGAGTAPVPENSLAGSSADKTKYIQSVQKDTLNLPDRVVISQIYLKTSDTEVRDLAFEAMGGTGPGRSEDTMIVISTTRNGTTFSIPITVSWITGQAWADEIQTN</sequence>
<evidence type="ECO:0000313" key="3">
    <source>
        <dbReference type="Proteomes" id="UP000427281"/>
    </source>
</evidence>
<keyword evidence="1" id="KW-1133">Transmembrane helix</keyword>
<reference evidence="2 3" key="1">
    <citation type="submission" date="2019-09" db="EMBL/GenBank/DDBJ databases">
        <title>Gimesia benthica sp. nov., a novel bacterium isolated from deep-sea water of the Northwest Indian Ocean.</title>
        <authorList>
            <person name="Dai X."/>
        </authorList>
    </citation>
    <scope>NUCLEOTIDE SEQUENCE [LARGE SCALE GENOMIC DNA]</scope>
    <source>
        <strain evidence="2 3">E7</strain>
    </source>
</reference>
<dbReference type="EMBL" id="CP043930">
    <property type="protein sequence ID" value="QGQ23732.1"/>
    <property type="molecule type" value="Genomic_DNA"/>
</dbReference>
<gene>
    <name evidence="2" type="ORF">F1728_14025</name>
</gene>
<keyword evidence="3" id="KW-1185">Reference proteome</keyword>
<accession>A0A6I6ADK7</accession>
<protein>
    <submittedName>
        <fullName evidence="2">Prepilin-type N-terminal cleavage/methylation domain-containing protein</fullName>
    </submittedName>
</protein>
<proteinExistence type="predicted"/>
<keyword evidence="1" id="KW-0812">Transmembrane</keyword>
<dbReference type="KEGG" id="gim:F1728_14025"/>
<name>A0A6I6ADK7_9PLAN</name>
<dbReference type="AlphaFoldDB" id="A0A6I6ADK7"/>
<organism evidence="2 3">
    <name type="scientific">Gimesia benthica</name>
    <dbReference type="NCBI Taxonomy" id="2608982"/>
    <lineage>
        <taxon>Bacteria</taxon>
        <taxon>Pseudomonadati</taxon>
        <taxon>Planctomycetota</taxon>
        <taxon>Planctomycetia</taxon>
        <taxon>Planctomycetales</taxon>
        <taxon>Planctomycetaceae</taxon>
        <taxon>Gimesia</taxon>
    </lineage>
</organism>
<dbReference type="PROSITE" id="PS00409">
    <property type="entry name" value="PROKAR_NTER_METHYL"/>
    <property type="match status" value="1"/>
</dbReference>
<dbReference type="Proteomes" id="UP000427281">
    <property type="component" value="Chromosome"/>
</dbReference>
<feature type="transmembrane region" description="Helical" evidence="1">
    <location>
        <begin position="41"/>
        <end position="62"/>
    </location>
</feature>
<dbReference type="InterPro" id="IPR012902">
    <property type="entry name" value="N_methyl_site"/>
</dbReference>